<evidence type="ECO:0000259" key="9">
    <source>
        <dbReference type="PROSITE" id="PS50843"/>
    </source>
</evidence>
<dbReference type="SUPFAM" id="SSF49590">
    <property type="entry name" value="PHL pollen allergen"/>
    <property type="match status" value="1"/>
</dbReference>
<comment type="subcellular location">
    <subcellularLocation>
        <location evidence="7">Secreted</location>
        <location evidence="7">Cell wall</location>
    </subcellularLocation>
    <subcellularLocation>
        <location evidence="7">Membrane</location>
        <topology evidence="7">Peripheral membrane protein</topology>
    </subcellularLocation>
</comment>
<dbReference type="PANTHER" id="PTHR31867">
    <property type="entry name" value="EXPANSIN-A15"/>
    <property type="match status" value="1"/>
</dbReference>
<evidence type="ECO:0000256" key="3">
    <source>
        <dbReference type="ARBA" id="ARBA00022525"/>
    </source>
</evidence>
<dbReference type="PROSITE" id="PS50843">
    <property type="entry name" value="EXPANSIN_CBD"/>
    <property type="match status" value="1"/>
</dbReference>
<dbReference type="InterPro" id="IPR007117">
    <property type="entry name" value="Expansin_CBD"/>
</dbReference>
<dbReference type="InterPro" id="IPR002963">
    <property type="entry name" value="Expansin"/>
</dbReference>
<reference evidence="10 11" key="1">
    <citation type="submission" date="2024-04" db="EMBL/GenBank/DDBJ databases">
        <title>Genome assembly C_amara_ONT_v2.</title>
        <authorList>
            <person name="Yant L."/>
            <person name="Moore C."/>
            <person name="Slenker M."/>
        </authorList>
    </citation>
    <scope>NUCLEOTIDE SEQUENCE [LARGE SCALE GENOMIC DNA]</scope>
    <source>
        <tissue evidence="10">Leaf</tissue>
    </source>
</reference>
<keyword evidence="3 7" id="KW-0964">Secreted</keyword>
<dbReference type="Proteomes" id="UP001558713">
    <property type="component" value="Unassembled WGS sequence"/>
</dbReference>
<evidence type="ECO:0000256" key="1">
    <source>
        <dbReference type="ARBA" id="ARBA00005392"/>
    </source>
</evidence>
<evidence type="ECO:0000256" key="2">
    <source>
        <dbReference type="ARBA" id="ARBA00022512"/>
    </source>
</evidence>
<dbReference type="InterPro" id="IPR009009">
    <property type="entry name" value="RlpA-like_DPBB"/>
</dbReference>
<dbReference type="PROSITE" id="PS50842">
    <property type="entry name" value="EXPANSIN_EG45"/>
    <property type="match status" value="1"/>
</dbReference>
<comment type="similarity">
    <text evidence="1 7">Belongs to the expansin family. Expansin A subfamily.</text>
</comment>
<dbReference type="AlphaFoldDB" id="A0ABD1AGI4"/>
<name>A0ABD1AGI4_CARAN</name>
<proteinExistence type="inferred from homology"/>
<dbReference type="Gene3D" id="2.60.40.760">
    <property type="entry name" value="Expansin, cellulose-binding-like domain"/>
    <property type="match status" value="1"/>
</dbReference>
<dbReference type="Pfam" id="PF03330">
    <property type="entry name" value="DPBB_1"/>
    <property type="match status" value="1"/>
</dbReference>
<dbReference type="CDD" id="cd22274">
    <property type="entry name" value="DPBB_EXPA_N"/>
    <property type="match status" value="1"/>
</dbReference>
<feature type="signal peptide" evidence="7">
    <location>
        <begin position="1"/>
        <end position="20"/>
    </location>
</feature>
<gene>
    <name evidence="10" type="ORF">V5N11_017975</name>
</gene>
<protein>
    <recommendedName>
        <fullName evidence="7">Expansin</fullName>
    </recommendedName>
</protein>
<feature type="chain" id="PRO_5044527450" description="Expansin" evidence="7">
    <location>
        <begin position="21"/>
        <end position="262"/>
    </location>
</feature>
<evidence type="ECO:0000313" key="11">
    <source>
        <dbReference type="Proteomes" id="UP001558713"/>
    </source>
</evidence>
<keyword evidence="2 7" id="KW-0134">Cell wall</keyword>
<evidence type="ECO:0000256" key="7">
    <source>
        <dbReference type="RuleBase" id="RU365023"/>
    </source>
</evidence>
<evidence type="ECO:0000259" key="8">
    <source>
        <dbReference type="PROSITE" id="PS50842"/>
    </source>
</evidence>
<dbReference type="InterPro" id="IPR007118">
    <property type="entry name" value="Expan_Lol_pI"/>
</dbReference>
<dbReference type="EMBL" id="JBANAX010000510">
    <property type="protein sequence ID" value="KAL1205892.1"/>
    <property type="molecule type" value="Genomic_DNA"/>
</dbReference>
<dbReference type="InterPro" id="IPR007112">
    <property type="entry name" value="Expansin/allergen_DPBB_dom"/>
</dbReference>
<keyword evidence="4 7" id="KW-0732">Signal</keyword>
<dbReference type="GO" id="GO:0071555">
    <property type="term" value="P:cell wall organization"/>
    <property type="evidence" value="ECO:0007669"/>
    <property type="project" value="UniProtKB-KW"/>
</dbReference>
<dbReference type="Pfam" id="PF01357">
    <property type="entry name" value="Expansin_C"/>
    <property type="match status" value="1"/>
</dbReference>
<comment type="function">
    <text evidence="7">Causes loosening and extension of plant cell walls by disrupting non-covalent bonding between cellulose microfibrils and matrix glucans. No enzymatic activity has been found.</text>
</comment>
<keyword evidence="6 7" id="KW-0961">Cell wall biogenesis/degradation</keyword>
<evidence type="ECO:0000256" key="6">
    <source>
        <dbReference type="ARBA" id="ARBA00023316"/>
    </source>
</evidence>
<keyword evidence="5" id="KW-0472">Membrane</keyword>
<keyword evidence="11" id="KW-1185">Reference proteome</keyword>
<dbReference type="SUPFAM" id="SSF50685">
    <property type="entry name" value="Barwin-like endoglucanases"/>
    <property type="match status" value="1"/>
</dbReference>
<comment type="caution">
    <text evidence="10">The sequence shown here is derived from an EMBL/GenBank/DDBJ whole genome shotgun (WGS) entry which is preliminary data.</text>
</comment>
<sequence length="262" mass="28514">MARSFTAVVVALLAISTVVASGHRLMITGAGSDAKGHWDDARATFYGDIKGGETMQGACGYGNLFVQGYGLETTALSSVLFNNGATCGACFEIQCVNAPQSCIKGARSIFVTATNFCPPNYTKTVGVWCNPPQKHFDLSLPMFLKIAKYKAGVVPVKFRRVLCPKKYGGVKFQLSGNPYFLMVLVYDVGHVGVVAEVKVKGSKTGWIPMHRNWGQVWDTGMKLTGQSLSFKVATSDGRCLDFHDVAPFHWQFNQAFDGKINF</sequence>
<feature type="domain" description="Expansin-like EG45" evidence="8">
    <location>
        <begin position="56"/>
        <end position="168"/>
    </location>
</feature>
<dbReference type="GO" id="GO:0009653">
    <property type="term" value="P:anatomical structure morphogenesis"/>
    <property type="evidence" value="ECO:0007669"/>
    <property type="project" value="UniProtKB-ARBA"/>
</dbReference>
<dbReference type="GO" id="GO:0016020">
    <property type="term" value="C:membrane"/>
    <property type="evidence" value="ECO:0007669"/>
    <property type="project" value="UniProtKB-SubCell"/>
</dbReference>
<evidence type="ECO:0000256" key="4">
    <source>
        <dbReference type="ARBA" id="ARBA00022729"/>
    </source>
</evidence>
<dbReference type="InterPro" id="IPR036749">
    <property type="entry name" value="Expansin_CBD_sf"/>
</dbReference>
<dbReference type="SMART" id="SM00837">
    <property type="entry name" value="DPBB_1"/>
    <property type="match status" value="1"/>
</dbReference>
<feature type="domain" description="Expansin-like CBD" evidence="9">
    <location>
        <begin position="179"/>
        <end position="258"/>
    </location>
</feature>
<dbReference type="Gene3D" id="2.40.40.10">
    <property type="entry name" value="RlpA-like domain"/>
    <property type="match status" value="1"/>
</dbReference>
<accession>A0ABD1AGI4</accession>
<evidence type="ECO:0000313" key="10">
    <source>
        <dbReference type="EMBL" id="KAL1205892.1"/>
    </source>
</evidence>
<dbReference type="PRINTS" id="PR01226">
    <property type="entry name" value="EXPANSIN"/>
</dbReference>
<organism evidence="10 11">
    <name type="scientific">Cardamine amara subsp. amara</name>
    <dbReference type="NCBI Taxonomy" id="228776"/>
    <lineage>
        <taxon>Eukaryota</taxon>
        <taxon>Viridiplantae</taxon>
        <taxon>Streptophyta</taxon>
        <taxon>Embryophyta</taxon>
        <taxon>Tracheophyta</taxon>
        <taxon>Spermatophyta</taxon>
        <taxon>Magnoliopsida</taxon>
        <taxon>eudicotyledons</taxon>
        <taxon>Gunneridae</taxon>
        <taxon>Pentapetalae</taxon>
        <taxon>rosids</taxon>
        <taxon>malvids</taxon>
        <taxon>Brassicales</taxon>
        <taxon>Brassicaceae</taxon>
        <taxon>Cardamineae</taxon>
        <taxon>Cardamine</taxon>
    </lineage>
</organism>
<dbReference type="PRINTS" id="PR01225">
    <property type="entry name" value="EXPANSNFAMLY"/>
</dbReference>
<dbReference type="InterPro" id="IPR036908">
    <property type="entry name" value="RlpA-like_sf"/>
</dbReference>
<evidence type="ECO:0000256" key="5">
    <source>
        <dbReference type="ARBA" id="ARBA00023136"/>
    </source>
</evidence>